<dbReference type="EMBL" id="CP027850">
    <property type="protein sequence ID" value="AVQ02917.1"/>
    <property type="molecule type" value="Genomic_DNA"/>
</dbReference>
<dbReference type="Pfam" id="PF19780">
    <property type="entry name" value="DUF6265"/>
    <property type="match status" value="1"/>
</dbReference>
<feature type="domain" description="DUF6265" evidence="2">
    <location>
        <begin position="26"/>
        <end position="133"/>
    </location>
</feature>
<evidence type="ECO:0000313" key="3">
    <source>
        <dbReference type="EMBL" id="AVQ02917.1"/>
    </source>
</evidence>
<dbReference type="InterPro" id="IPR046232">
    <property type="entry name" value="DUF6265"/>
</dbReference>
<evidence type="ECO:0000259" key="2">
    <source>
        <dbReference type="Pfam" id="PF19780"/>
    </source>
</evidence>
<organism evidence="3 4">
    <name type="scientific">Caulobacter segnis</name>
    <dbReference type="NCBI Taxonomy" id="88688"/>
    <lineage>
        <taxon>Bacteria</taxon>
        <taxon>Pseudomonadati</taxon>
        <taxon>Pseudomonadota</taxon>
        <taxon>Alphaproteobacteria</taxon>
        <taxon>Caulobacterales</taxon>
        <taxon>Caulobacteraceae</taxon>
        <taxon>Caulobacter</taxon>
    </lineage>
</organism>
<evidence type="ECO:0000256" key="1">
    <source>
        <dbReference type="SAM" id="SignalP"/>
    </source>
</evidence>
<sequence length="154" mass="16658">MIALGLALALATTPPVPAAEIDRLGFIAGCWTLTRPNGAKIEEQWLAPAGGAMIGMSRSVREGKLREYEFMRILPAADGKLQFVALPSGQAEGAFPVKEIGDNTVTFENPQHDFPQRILYRLVDKDTLVARIEGSVDGKARSADFPYKRCAAGN</sequence>
<evidence type="ECO:0000313" key="4">
    <source>
        <dbReference type="Proteomes" id="UP000240527"/>
    </source>
</evidence>
<feature type="chain" id="PRO_5045432169" description="DUF6265 domain-containing protein" evidence="1">
    <location>
        <begin position="19"/>
        <end position="154"/>
    </location>
</feature>
<keyword evidence="4" id="KW-1185">Reference proteome</keyword>
<dbReference type="RefSeq" id="WP_013079891.1">
    <property type="nucleotide sequence ID" value="NZ_CP027850.1"/>
</dbReference>
<keyword evidence="1" id="KW-0732">Signal</keyword>
<reference evidence="3 4" key="1">
    <citation type="journal article" date="2015" name="Biotechnol. Bioeng.">
        <title>Genome sequence and phenotypic characterization of Caulobacter segnis.</title>
        <authorList>
            <person name="Patel S."/>
            <person name="Fletcher B."/>
            <person name="Scott D.C."/>
            <person name="Ely B."/>
        </authorList>
    </citation>
    <scope>NUCLEOTIDE SEQUENCE [LARGE SCALE GENOMIC DNA]</scope>
    <source>
        <strain evidence="3 4">TK0059</strain>
    </source>
</reference>
<proteinExistence type="predicted"/>
<dbReference type="Proteomes" id="UP000240527">
    <property type="component" value="Chromosome"/>
</dbReference>
<gene>
    <name evidence="3" type="ORF">B7G68_14280</name>
</gene>
<feature type="signal peptide" evidence="1">
    <location>
        <begin position="1"/>
        <end position="18"/>
    </location>
</feature>
<accession>A0ABM6TIB6</accession>
<protein>
    <recommendedName>
        <fullName evidence="2">DUF6265 domain-containing protein</fullName>
    </recommendedName>
</protein>
<name>A0ABM6TIB6_9CAUL</name>